<dbReference type="SUPFAM" id="SSF54001">
    <property type="entry name" value="Cysteine proteinases"/>
    <property type="match status" value="1"/>
</dbReference>
<dbReference type="InterPro" id="IPR038765">
    <property type="entry name" value="Papain-like_cys_pep_sf"/>
</dbReference>
<comment type="caution">
    <text evidence="1">The sequence shown here is derived from an EMBL/GenBank/DDBJ whole genome shotgun (WGS) entry which is preliminary data.</text>
</comment>
<accession>A0A699GMD0</accession>
<reference evidence="1" key="1">
    <citation type="journal article" date="2019" name="Sci. Rep.">
        <title>Draft genome of Tanacetum cinerariifolium, the natural source of mosquito coil.</title>
        <authorList>
            <person name="Yamashiro T."/>
            <person name="Shiraishi A."/>
            <person name="Satake H."/>
            <person name="Nakayama K."/>
        </authorList>
    </citation>
    <scope>NUCLEOTIDE SEQUENCE</scope>
</reference>
<proteinExistence type="predicted"/>
<sequence length="257" mass="29889">MIEDMTKLPLIFGALKEAAHDKINDVPCFVEKGSVNALEAPHQKVINAAKDKTIQVIKKEVPKKINARVAIKRSAKAVEVPPDKVVDAAKKKVAEMTQFKQPRLANKIIKDDYQTPKRRRKIVAQVLEEYLVLSGKRMVFFPCIKLLEEEDRSNHYYLICFNMMIVEIDIIDNIHNDLEDLNLRYGPYAMALINSFIDYLEYIKHPKVDAFFSAIPKILRMTWRTTYNPVDYGLFVMRYMEMYNVSGVWINNMKNEK</sequence>
<dbReference type="GO" id="GO:0008233">
    <property type="term" value="F:peptidase activity"/>
    <property type="evidence" value="ECO:0007669"/>
    <property type="project" value="UniProtKB-KW"/>
</dbReference>
<dbReference type="EMBL" id="BKCJ010010810">
    <property type="protein sequence ID" value="GEU93246.1"/>
    <property type="molecule type" value="Genomic_DNA"/>
</dbReference>
<dbReference type="GO" id="GO:0006508">
    <property type="term" value="P:proteolysis"/>
    <property type="evidence" value="ECO:0007669"/>
    <property type="project" value="UniProtKB-KW"/>
</dbReference>
<dbReference type="Gene3D" id="3.40.395.10">
    <property type="entry name" value="Adenoviral Proteinase, Chain A"/>
    <property type="match status" value="1"/>
</dbReference>
<keyword evidence="1" id="KW-0645">Protease</keyword>
<organism evidence="1">
    <name type="scientific">Tanacetum cinerariifolium</name>
    <name type="common">Dalmatian daisy</name>
    <name type="synonym">Chrysanthemum cinerariifolium</name>
    <dbReference type="NCBI Taxonomy" id="118510"/>
    <lineage>
        <taxon>Eukaryota</taxon>
        <taxon>Viridiplantae</taxon>
        <taxon>Streptophyta</taxon>
        <taxon>Embryophyta</taxon>
        <taxon>Tracheophyta</taxon>
        <taxon>Spermatophyta</taxon>
        <taxon>Magnoliopsida</taxon>
        <taxon>eudicotyledons</taxon>
        <taxon>Gunneridae</taxon>
        <taxon>Pentapetalae</taxon>
        <taxon>asterids</taxon>
        <taxon>campanulids</taxon>
        <taxon>Asterales</taxon>
        <taxon>Asteraceae</taxon>
        <taxon>Asteroideae</taxon>
        <taxon>Anthemideae</taxon>
        <taxon>Anthemidinae</taxon>
        <taxon>Tanacetum</taxon>
    </lineage>
</organism>
<name>A0A699GMD0_TANCI</name>
<gene>
    <name evidence="1" type="ORF">Tci_065224</name>
</gene>
<evidence type="ECO:0000313" key="1">
    <source>
        <dbReference type="EMBL" id="GEU93246.1"/>
    </source>
</evidence>
<keyword evidence="1" id="KW-0378">Hydrolase</keyword>
<protein>
    <submittedName>
        <fullName evidence="1">Ulp1 protease family, C-terminal catalytic domain-containing protein</fullName>
    </submittedName>
</protein>
<dbReference type="AlphaFoldDB" id="A0A699GMD0"/>